<reference evidence="1 2" key="1">
    <citation type="journal article" date="2013" name="Genome Announc.">
        <title>Genome Sequence of Streptomyces violaceusniger Strain SPC6, a Halotolerant Streptomycete That Exhibits Rapid Growth and Development.</title>
        <authorList>
            <person name="Chen X."/>
            <person name="Zhang B."/>
            <person name="Zhang W."/>
            <person name="Wu X."/>
            <person name="Zhang M."/>
            <person name="Chen T."/>
            <person name="Liu G."/>
            <person name="Dyson P."/>
        </authorList>
    </citation>
    <scope>NUCLEOTIDE SEQUENCE [LARGE SCALE GENOMIC DNA]</scope>
    <source>
        <strain evidence="1 2">SPC6</strain>
    </source>
</reference>
<gene>
    <name evidence="1" type="ORF">J116_003695</name>
</gene>
<protein>
    <submittedName>
        <fullName evidence="1">Uncharacterized protein</fullName>
    </submittedName>
</protein>
<sequence length="123" mass="13462">MELLCAFRSGGFHPKPRQPHHTSTALSDHGLDRLKAVLEDWRHSLLDMGGRNRLLNFRHSRTATLELTAPRAVELLAGLRKGWGFAEVVEVEGTHGTGELPGGHDRHGLVTQKTTQAGLDGSL</sequence>
<dbReference type="STRING" id="1306406.J116_003695"/>
<comment type="caution">
    <text evidence="1">The sequence shown here is derived from an EMBL/GenBank/DDBJ whole genome shotgun (WGS) entry which is preliminary data.</text>
</comment>
<evidence type="ECO:0000313" key="1">
    <source>
        <dbReference type="EMBL" id="OEJ93703.1"/>
    </source>
</evidence>
<organism evidence="1 2">
    <name type="scientific">Streptomyces thermolilacinus SPC6</name>
    <dbReference type="NCBI Taxonomy" id="1306406"/>
    <lineage>
        <taxon>Bacteria</taxon>
        <taxon>Bacillati</taxon>
        <taxon>Actinomycetota</taxon>
        <taxon>Actinomycetes</taxon>
        <taxon>Kitasatosporales</taxon>
        <taxon>Streptomycetaceae</taxon>
        <taxon>Streptomyces</taxon>
    </lineage>
</organism>
<dbReference type="Proteomes" id="UP000095329">
    <property type="component" value="Unassembled WGS sequence"/>
</dbReference>
<dbReference type="Pfam" id="PF13195">
    <property type="entry name" value="DUF4011"/>
    <property type="match status" value="1"/>
</dbReference>
<proteinExistence type="predicted"/>
<evidence type="ECO:0000313" key="2">
    <source>
        <dbReference type="Proteomes" id="UP000095329"/>
    </source>
</evidence>
<keyword evidence="2" id="KW-1185">Reference proteome</keyword>
<dbReference type="EMBL" id="ASHX02000001">
    <property type="protein sequence ID" value="OEJ93703.1"/>
    <property type="molecule type" value="Genomic_DNA"/>
</dbReference>
<accession>A0A1D3DMZ7</accession>
<dbReference type="AlphaFoldDB" id="A0A1D3DMZ7"/>
<name>A0A1D3DMZ7_9ACTN</name>
<dbReference type="InterPro" id="IPR025103">
    <property type="entry name" value="DUF4011"/>
</dbReference>